<evidence type="ECO:0000313" key="2">
    <source>
        <dbReference type="EMBL" id="MBI5128516.1"/>
    </source>
</evidence>
<proteinExistence type="predicted"/>
<accession>A0A933RTV5</accession>
<reference evidence="2" key="1">
    <citation type="submission" date="2020-07" db="EMBL/GenBank/DDBJ databases">
        <title>Huge and variable diversity of episymbiotic CPR bacteria and DPANN archaea in groundwater ecosystems.</title>
        <authorList>
            <person name="He C.Y."/>
            <person name="Keren R."/>
            <person name="Whittaker M."/>
            <person name="Farag I.F."/>
            <person name="Doudna J."/>
            <person name="Cate J.H.D."/>
            <person name="Banfield J.F."/>
        </authorList>
    </citation>
    <scope>NUCLEOTIDE SEQUENCE</scope>
    <source>
        <strain evidence="2">NC_groundwater_1818_Pr3_B-0.1um_66_35</strain>
    </source>
</reference>
<feature type="chain" id="PRO_5037198185" evidence="1">
    <location>
        <begin position="28"/>
        <end position="103"/>
    </location>
</feature>
<organism evidence="2 3">
    <name type="scientific">Rhodopseudomonas palustris</name>
    <dbReference type="NCBI Taxonomy" id="1076"/>
    <lineage>
        <taxon>Bacteria</taxon>
        <taxon>Pseudomonadati</taxon>
        <taxon>Pseudomonadota</taxon>
        <taxon>Alphaproteobacteria</taxon>
        <taxon>Hyphomicrobiales</taxon>
        <taxon>Nitrobacteraceae</taxon>
        <taxon>Rhodopseudomonas</taxon>
    </lineage>
</organism>
<evidence type="ECO:0000256" key="1">
    <source>
        <dbReference type="SAM" id="SignalP"/>
    </source>
</evidence>
<feature type="signal peptide" evidence="1">
    <location>
        <begin position="1"/>
        <end position="27"/>
    </location>
</feature>
<name>A0A933RTV5_RHOPL</name>
<sequence length="103" mass="11056">MIAPSLKTLLTAAVLGTLALPMAAASAEEPTPWVLSPDMGYGYTRDGKTFAYKMGTSNAKELFKGAKKVPKDTLFFIGANGQLYMRSGPFLEDDGGFKFGPDR</sequence>
<dbReference type="AlphaFoldDB" id="A0A933RTV5"/>
<protein>
    <submittedName>
        <fullName evidence="2">Uncharacterized protein</fullName>
    </submittedName>
</protein>
<evidence type="ECO:0000313" key="3">
    <source>
        <dbReference type="Proteomes" id="UP000782519"/>
    </source>
</evidence>
<gene>
    <name evidence="2" type="ORF">HZA66_03670</name>
</gene>
<keyword evidence="1" id="KW-0732">Signal</keyword>
<dbReference type="Proteomes" id="UP000782519">
    <property type="component" value="Unassembled WGS sequence"/>
</dbReference>
<comment type="caution">
    <text evidence="2">The sequence shown here is derived from an EMBL/GenBank/DDBJ whole genome shotgun (WGS) entry which is preliminary data.</text>
</comment>
<dbReference type="EMBL" id="JACRJB010000010">
    <property type="protein sequence ID" value="MBI5128516.1"/>
    <property type="molecule type" value="Genomic_DNA"/>
</dbReference>